<feature type="compositionally biased region" description="Low complexity" evidence="1">
    <location>
        <begin position="90"/>
        <end position="105"/>
    </location>
</feature>
<organism evidence="2 3">
    <name type="scientific">Rangifer tarandus platyrhynchus</name>
    <name type="common">Svalbard reindeer</name>
    <dbReference type="NCBI Taxonomy" id="3082113"/>
    <lineage>
        <taxon>Eukaryota</taxon>
        <taxon>Metazoa</taxon>
        <taxon>Chordata</taxon>
        <taxon>Craniata</taxon>
        <taxon>Vertebrata</taxon>
        <taxon>Euteleostomi</taxon>
        <taxon>Mammalia</taxon>
        <taxon>Eutheria</taxon>
        <taxon>Laurasiatheria</taxon>
        <taxon>Artiodactyla</taxon>
        <taxon>Ruminantia</taxon>
        <taxon>Pecora</taxon>
        <taxon>Cervidae</taxon>
        <taxon>Odocoileinae</taxon>
        <taxon>Rangifer</taxon>
    </lineage>
</organism>
<accession>A0ABN8ZXW2</accession>
<evidence type="ECO:0000256" key="1">
    <source>
        <dbReference type="SAM" id="MobiDB-lite"/>
    </source>
</evidence>
<gene>
    <name evidence="2" type="ORF">MRATA1EN1_LOCUS27755</name>
</gene>
<keyword evidence="3" id="KW-1185">Reference proteome</keyword>
<feature type="compositionally biased region" description="Low complexity" evidence="1">
    <location>
        <begin position="47"/>
        <end position="60"/>
    </location>
</feature>
<protein>
    <submittedName>
        <fullName evidence="2">Uncharacterized protein</fullName>
    </submittedName>
</protein>
<proteinExistence type="predicted"/>
<evidence type="ECO:0000313" key="3">
    <source>
        <dbReference type="Proteomes" id="UP001176941"/>
    </source>
</evidence>
<dbReference type="Proteomes" id="UP001176941">
    <property type="component" value="Chromosome 8"/>
</dbReference>
<dbReference type="EMBL" id="OX459944">
    <property type="protein sequence ID" value="CAI9178793.1"/>
    <property type="molecule type" value="Genomic_DNA"/>
</dbReference>
<reference evidence="2" key="1">
    <citation type="submission" date="2023-04" db="EMBL/GenBank/DDBJ databases">
        <authorList>
            <consortium name="ELIXIR-Norway"/>
        </authorList>
    </citation>
    <scope>NUCLEOTIDE SEQUENCE [LARGE SCALE GENOMIC DNA]</scope>
</reference>
<feature type="compositionally biased region" description="Basic and acidic residues" evidence="1">
    <location>
        <begin position="62"/>
        <end position="74"/>
    </location>
</feature>
<feature type="region of interest" description="Disordered" evidence="1">
    <location>
        <begin position="1"/>
        <end position="163"/>
    </location>
</feature>
<name>A0ABN8ZXW2_RANTA</name>
<sequence>MRPCGPRVSRSRRRGPPRSARIRGAGRLGGANAAPPLRFWLPREKPPSSVSRRPCPSPGSLCRREKDGFRELQPPRRFSAKRPRDRNQNGARARGRALPPAARPRLGGRARVRRGEFQEDEPGDPEGPHPRGSALRPARLGASVSWFPGEYRQPSSPKRDCDF</sequence>
<evidence type="ECO:0000313" key="2">
    <source>
        <dbReference type="EMBL" id="CAI9178793.1"/>
    </source>
</evidence>
<feature type="compositionally biased region" description="Low complexity" evidence="1">
    <location>
        <begin position="17"/>
        <end position="34"/>
    </location>
</feature>